<accession>A0A3P7KYW4</accession>
<protein>
    <submittedName>
        <fullName evidence="1">Uncharacterized protein</fullName>
    </submittedName>
</protein>
<gene>
    <name evidence="1" type="ORF">SVUK_LOCUS7360</name>
</gene>
<reference evidence="1 2" key="1">
    <citation type="submission" date="2018-11" db="EMBL/GenBank/DDBJ databases">
        <authorList>
            <consortium name="Pathogen Informatics"/>
        </authorList>
    </citation>
    <scope>NUCLEOTIDE SEQUENCE [LARGE SCALE GENOMIC DNA]</scope>
</reference>
<dbReference type="AlphaFoldDB" id="A0A3P7KYW4"/>
<keyword evidence="2" id="KW-1185">Reference proteome</keyword>
<sequence length="44" mass="5686">MESDHKLQRWKVIFRRKQPRHQQRLHHLQDNRMGQILLYLHWNL</sequence>
<proteinExistence type="predicted"/>
<dbReference type="EMBL" id="UYYB01025015">
    <property type="protein sequence ID" value="VDM72362.1"/>
    <property type="molecule type" value="Genomic_DNA"/>
</dbReference>
<name>A0A3P7KYW4_STRVU</name>
<dbReference type="Proteomes" id="UP000270094">
    <property type="component" value="Unassembled WGS sequence"/>
</dbReference>
<organism evidence="1 2">
    <name type="scientific">Strongylus vulgaris</name>
    <name type="common">Blood worm</name>
    <dbReference type="NCBI Taxonomy" id="40348"/>
    <lineage>
        <taxon>Eukaryota</taxon>
        <taxon>Metazoa</taxon>
        <taxon>Ecdysozoa</taxon>
        <taxon>Nematoda</taxon>
        <taxon>Chromadorea</taxon>
        <taxon>Rhabditida</taxon>
        <taxon>Rhabditina</taxon>
        <taxon>Rhabditomorpha</taxon>
        <taxon>Strongyloidea</taxon>
        <taxon>Strongylidae</taxon>
        <taxon>Strongylus</taxon>
    </lineage>
</organism>
<evidence type="ECO:0000313" key="1">
    <source>
        <dbReference type="EMBL" id="VDM72362.1"/>
    </source>
</evidence>
<evidence type="ECO:0000313" key="2">
    <source>
        <dbReference type="Proteomes" id="UP000270094"/>
    </source>
</evidence>